<feature type="transmembrane region" description="Helical" evidence="1">
    <location>
        <begin position="142"/>
        <end position="160"/>
    </location>
</feature>
<sequence>MSRPNPAVFIAFLVAVIVVLGSVTLAKGGFYLAKHEGDTLHLLQILFRMASGEWPHLDFMTPIGLLAFAPVVLFLNLGLGVGISILLSQVLLAFILLPAVFWAGMSRLPRRAAYLFGLSVLVLVMALVHGETERSVSISMHYNRWAWAVSYVVIVLAVLPPREIRNDVLDGLIIGVGLAFLALCKVTYFAAFLVPVVVGLLANGNTKALRGALASGLAVALIVSVFATLDFWVAYLNDLREVSASTVRPAPGFGLRTIVMAPAYLGASAVALGAIILLRQAGEMTLGLALLLLAPGFIYVTWQNFGNDPQWLMLLAVLLLVPEVRPELRNSFGWPLAQALGVAAAIAIAFAAPSMLNLAYSPFRHLSLDPADYQPILVRNPEHHDLQVREIRANRVDGVVALDVPGSGLEDRVGKAKRDEERVSFQGTPLPYCELQMGIVAWFEAIVTDLEQNGFAEGRRVFVADLFMGHWMFSSLDRLEHGAPWYYGGLPGIDSADYLLVPLCPTSLSVRKDILETIEESGIAVTEVRKAPLYWLYSFDRDG</sequence>
<feature type="transmembrane region" description="Helical" evidence="1">
    <location>
        <begin position="59"/>
        <end position="79"/>
    </location>
</feature>
<evidence type="ECO:0000313" key="3">
    <source>
        <dbReference type="Proteomes" id="UP001595632"/>
    </source>
</evidence>
<proteinExistence type="predicted"/>
<evidence type="ECO:0000256" key="1">
    <source>
        <dbReference type="SAM" id="Phobius"/>
    </source>
</evidence>
<keyword evidence="3" id="KW-1185">Reference proteome</keyword>
<feature type="transmembrane region" description="Helical" evidence="1">
    <location>
        <begin position="172"/>
        <end position="201"/>
    </location>
</feature>
<reference evidence="3" key="1">
    <citation type="journal article" date="2019" name="Int. J. Syst. Evol. Microbiol.">
        <title>The Global Catalogue of Microorganisms (GCM) 10K type strain sequencing project: providing services to taxonomists for standard genome sequencing and annotation.</title>
        <authorList>
            <consortium name="The Broad Institute Genomics Platform"/>
            <consortium name="The Broad Institute Genome Sequencing Center for Infectious Disease"/>
            <person name="Wu L."/>
            <person name="Ma J."/>
        </authorList>
    </citation>
    <scope>NUCLEOTIDE SEQUENCE [LARGE SCALE GENOMIC DNA]</scope>
    <source>
        <strain evidence="3">KCTC 52366</strain>
    </source>
</reference>
<dbReference type="EMBL" id="JBHRTB010000010">
    <property type="protein sequence ID" value="MFC3142744.1"/>
    <property type="molecule type" value="Genomic_DNA"/>
</dbReference>
<protein>
    <recommendedName>
        <fullName evidence="4">DUF2029 domain-containing protein</fullName>
    </recommendedName>
</protein>
<feature type="transmembrane region" description="Helical" evidence="1">
    <location>
        <begin position="111"/>
        <end position="130"/>
    </location>
</feature>
<keyword evidence="1" id="KW-0812">Transmembrane</keyword>
<organism evidence="2 3">
    <name type="scientific">Psychromarinibacter halotolerans</name>
    <dbReference type="NCBI Taxonomy" id="1775175"/>
    <lineage>
        <taxon>Bacteria</taxon>
        <taxon>Pseudomonadati</taxon>
        <taxon>Pseudomonadota</taxon>
        <taxon>Alphaproteobacteria</taxon>
        <taxon>Rhodobacterales</taxon>
        <taxon>Paracoccaceae</taxon>
        <taxon>Psychromarinibacter</taxon>
    </lineage>
</organism>
<gene>
    <name evidence="2" type="ORF">ACFOGP_08485</name>
</gene>
<feature type="transmembrane region" description="Helical" evidence="1">
    <location>
        <begin position="213"/>
        <end position="235"/>
    </location>
</feature>
<evidence type="ECO:0008006" key="4">
    <source>
        <dbReference type="Google" id="ProtNLM"/>
    </source>
</evidence>
<evidence type="ECO:0000313" key="2">
    <source>
        <dbReference type="EMBL" id="MFC3142744.1"/>
    </source>
</evidence>
<keyword evidence="1" id="KW-0472">Membrane</keyword>
<accession>A0ABV7GM87</accession>
<feature type="transmembrane region" description="Helical" evidence="1">
    <location>
        <begin position="340"/>
        <end position="360"/>
    </location>
</feature>
<feature type="transmembrane region" description="Helical" evidence="1">
    <location>
        <begin position="255"/>
        <end position="278"/>
    </location>
</feature>
<comment type="caution">
    <text evidence="2">The sequence shown here is derived from an EMBL/GenBank/DDBJ whole genome shotgun (WGS) entry which is preliminary data.</text>
</comment>
<dbReference type="Proteomes" id="UP001595632">
    <property type="component" value="Unassembled WGS sequence"/>
</dbReference>
<feature type="transmembrane region" description="Helical" evidence="1">
    <location>
        <begin position="285"/>
        <end position="305"/>
    </location>
</feature>
<name>A0ABV7GM87_9RHOB</name>
<feature type="transmembrane region" description="Helical" evidence="1">
    <location>
        <begin position="86"/>
        <end position="105"/>
    </location>
</feature>
<dbReference type="RefSeq" id="WP_275633531.1">
    <property type="nucleotide sequence ID" value="NZ_JARGYD010000005.1"/>
</dbReference>
<keyword evidence="1" id="KW-1133">Transmembrane helix</keyword>